<comment type="caution">
    <text evidence="2">The sequence shown here is derived from an EMBL/GenBank/DDBJ whole genome shotgun (WGS) entry which is preliminary data.</text>
</comment>
<organism evidence="2 3">
    <name type="scientific">Austropuccinia psidii MF-1</name>
    <dbReference type="NCBI Taxonomy" id="1389203"/>
    <lineage>
        <taxon>Eukaryota</taxon>
        <taxon>Fungi</taxon>
        <taxon>Dikarya</taxon>
        <taxon>Basidiomycota</taxon>
        <taxon>Pucciniomycotina</taxon>
        <taxon>Pucciniomycetes</taxon>
        <taxon>Pucciniales</taxon>
        <taxon>Sphaerophragmiaceae</taxon>
        <taxon>Austropuccinia</taxon>
    </lineage>
</organism>
<feature type="compositionally biased region" description="Basic and acidic residues" evidence="1">
    <location>
        <begin position="22"/>
        <end position="34"/>
    </location>
</feature>
<dbReference type="EMBL" id="AVOT02002834">
    <property type="protein sequence ID" value="MBW0471691.1"/>
    <property type="molecule type" value="Genomic_DNA"/>
</dbReference>
<protein>
    <submittedName>
        <fullName evidence="2">Uncharacterized protein</fullName>
    </submittedName>
</protein>
<accession>A0A9Q3BSS1</accession>
<feature type="compositionally biased region" description="Basic and acidic residues" evidence="1">
    <location>
        <begin position="1"/>
        <end position="10"/>
    </location>
</feature>
<evidence type="ECO:0000313" key="2">
    <source>
        <dbReference type="EMBL" id="MBW0471691.1"/>
    </source>
</evidence>
<sequence length="92" mass="10671">MTPTLEKEVPVDSTSSKPAPEQSKDRTKGPEKQQKGPKNNQGKSNWHRPYPQGYRIPKWEPSSMDSVFNMARTIMEFTAKEEERMNRSVPHR</sequence>
<proteinExistence type="predicted"/>
<gene>
    <name evidence="2" type="ORF">O181_011406</name>
</gene>
<reference evidence="2" key="1">
    <citation type="submission" date="2021-03" db="EMBL/GenBank/DDBJ databases">
        <title>Draft genome sequence of rust myrtle Austropuccinia psidii MF-1, a brazilian biotype.</title>
        <authorList>
            <person name="Quecine M.C."/>
            <person name="Pachon D.M.R."/>
            <person name="Bonatelli M.L."/>
            <person name="Correr F.H."/>
            <person name="Franceschini L.M."/>
            <person name="Leite T.F."/>
            <person name="Margarido G.R.A."/>
            <person name="Almeida C.A."/>
            <person name="Ferrarezi J.A."/>
            <person name="Labate C.A."/>
        </authorList>
    </citation>
    <scope>NUCLEOTIDE SEQUENCE</scope>
    <source>
        <strain evidence="2">MF-1</strain>
    </source>
</reference>
<feature type="region of interest" description="Disordered" evidence="1">
    <location>
        <begin position="1"/>
        <end position="61"/>
    </location>
</feature>
<dbReference type="AlphaFoldDB" id="A0A9Q3BSS1"/>
<name>A0A9Q3BSS1_9BASI</name>
<keyword evidence="3" id="KW-1185">Reference proteome</keyword>
<evidence type="ECO:0000313" key="3">
    <source>
        <dbReference type="Proteomes" id="UP000765509"/>
    </source>
</evidence>
<dbReference type="Proteomes" id="UP000765509">
    <property type="component" value="Unassembled WGS sequence"/>
</dbReference>
<evidence type="ECO:0000256" key="1">
    <source>
        <dbReference type="SAM" id="MobiDB-lite"/>
    </source>
</evidence>